<dbReference type="HOGENOM" id="CLU_039030_1_0_6"/>
<dbReference type="KEGG" id="mah:MEALZ_1131"/>
<gene>
    <name evidence="1" type="ordered locus">MEALZ_1131</name>
</gene>
<dbReference type="STRING" id="1091494.MEALZ_1131"/>
<dbReference type="Proteomes" id="UP000008315">
    <property type="component" value="Chromosome"/>
</dbReference>
<name>G4STZ9_META2</name>
<evidence type="ECO:0008006" key="3">
    <source>
        <dbReference type="Google" id="ProtNLM"/>
    </source>
</evidence>
<dbReference type="PATRIC" id="fig|271065.3.peg.1155"/>
<dbReference type="AlphaFoldDB" id="G4STZ9"/>
<proteinExistence type="predicted"/>
<dbReference type="PANTHER" id="PTHR37826">
    <property type="entry name" value="FLOTILLIN BAND_7_5 DOMAIN PROTEIN"/>
    <property type="match status" value="1"/>
</dbReference>
<evidence type="ECO:0000313" key="1">
    <source>
        <dbReference type="EMBL" id="CCE22822.1"/>
    </source>
</evidence>
<dbReference type="Gene3D" id="2.20.28.30">
    <property type="entry name" value="RNA polymerase ii, chain L"/>
    <property type="match status" value="1"/>
</dbReference>
<sequence>MPKFKASLKPGVERFPCGQCGAILKYAPGTEHQVCEYCGFENHIEPSAAPIQEYDLQQALRQLAQPQAETVKAQIHCDECGAGFQFDSHIHAGECPFCGTPIVTATAQAKPIQPKSLLPFAIGEAEAKQQFQRWIAKLWFAPNTVKKYARSDTKLTGVYLPYWTFDSDTETDYVGERGDVYYVTVPVQVVRNNRTVTVMRRVPKIRWTPVSGRVRRFFDDVLVGASKSLPRKILDALQPWDLYNLMPYDEKYLSGFRSEYYQVELDEGFDAAKQIMDSVIYRDIARNIGGDHQRIHQARTRHDKTTYKHCLLPVWSAAFRYRDKSYRFVINGRTGKVQGERPYSGWKIGFAVLAALLTVAGIYYYLETSGALEKLQQSDYYSLLIEKPSKNKRYGMCLSRKAVHPAPKSST</sequence>
<accession>G4STZ9</accession>
<dbReference type="RefSeq" id="WP_014147621.1">
    <property type="nucleotide sequence ID" value="NC_016112.1"/>
</dbReference>
<protein>
    <recommendedName>
        <fullName evidence="3">Primosomal protein N' (Replication factor Y)-superfamily II helicase</fullName>
    </recommendedName>
</protein>
<evidence type="ECO:0000313" key="2">
    <source>
        <dbReference type="Proteomes" id="UP000008315"/>
    </source>
</evidence>
<dbReference type="PANTHER" id="PTHR37826:SF3">
    <property type="entry name" value="J DOMAIN-CONTAINING PROTEIN"/>
    <property type="match status" value="1"/>
</dbReference>
<organism evidence="1 2">
    <name type="scientific">Methylotuvimicrobium alcaliphilum (strain DSM 19304 / NCIMB 14124 / VKM B-2133 / 20Z)</name>
    <name type="common">Methylomicrobium alcaliphilum</name>
    <dbReference type="NCBI Taxonomy" id="1091494"/>
    <lineage>
        <taxon>Bacteria</taxon>
        <taxon>Pseudomonadati</taxon>
        <taxon>Pseudomonadota</taxon>
        <taxon>Gammaproteobacteria</taxon>
        <taxon>Methylococcales</taxon>
        <taxon>Methylococcaceae</taxon>
        <taxon>Methylotuvimicrobium</taxon>
    </lineage>
</organism>
<dbReference type="EMBL" id="FO082060">
    <property type="protein sequence ID" value="CCE22822.1"/>
    <property type="molecule type" value="Genomic_DNA"/>
</dbReference>
<keyword evidence="2" id="KW-1185">Reference proteome</keyword>
<reference evidence="2" key="1">
    <citation type="journal article" date="2012" name="J. Bacteriol.">
        <title>Genome sequence of the haloalkaliphilic methanotrophic bacterium Methylomicrobium alcaliphilum 20Z.</title>
        <authorList>
            <person name="Vuilleumier S."/>
            <person name="Khmelenina V.N."/>
            <person name="Bringel F."/>
            <person name="Reshetnikov A.S."/>
            <person name="Lajus A."/>
            <person name="Mangenot S."/>
            <person name="Rouy Z."/>
            <person name="Op den Camp H.J."/>
            <person name="Jetten M.S."/>
            <person name="Dispirito A.A."/>
            <person name="Dunfield P."/>
            <person name="Klotz M.G."/>
            <person name="Semrau J.D."/>
            <person name="Stein L.Y."/>
            <person name="Barbe V."/>
            <person name="Medigue C."/>
            <person name="Trotsenko Y.A."/>
            <person name="Kalyuzhnaya M.G."/>
        </authorList>
    </citation>
    <scope>NUCLEOTIDE SEQUENCE [LARGE SCALE GENOMIC DNA]</scope>
    <source>
        <strain evidence="2">DSM 19304 / NCIMB 14124 / VKM B-2133 / 20Z</strain>
    </source>
</reference>